<proteinExistence type="predicted"/>
<accession>A0A5C5W7X9</accession>
<keyword evidence="2" id="KW-0472">Membrane</keyword>
<evidence type="ECO:0000313" key="3">
    <source>
        <dbReference type="EMBL" id="TWT46820.1"/>
    </source>
</evidence>
<reference evidence="3 4" key="1">
    <citation type="submission" date="2019-02" db="EMBL/GenBank/DDBJ databases">
        <title>Deep-cultivation of Planctomycetes and their phenomic and genomic characterization uncovers novel biology.</title>
        <authorList>
            <person name="Wiegand S."/>
            <person name="Jogler M."/>
            <person name="Boedeker C."/>
            <person name="Pinto D."/>
            <person name="Vollmers J."/>
            <person name="Rivas-Marin E."/>
            <person name="Kohn T."/>
            <person name="Peeters S.H."/>
            <person name="Heuer A."/>
            <person name="Rast P."/>
            <person name="Oberbeckmann S."/>
            <person name="Bunk B."/>
            <person name="Jeske O."/>
            <person name="Meyerdierks A."/>
            <person name="Storesund J.E."/>
            <person name="Kallscheuer N."/>
            <person name="Luecker S."/>
            <person name="Lage O.M."/>
            <person name="Pohl T."/>
            <person name="Merkel B.J."/>
            <person name="Hornburger P."/>
            <person name="Mueller R.-W."/>
            <person name="Bruemmer F."/>
            <person name="Labrenz M."/>
            <person name="Spormann A.M."/>
            <person name="Op Den Camp H."/>
            <person name="Overmann J."/>
            <person name="Amann R."/>
            <person name="Jetten M.S.M."/>
            <person name="Mascher T."/>
            <person name="Medema M.H."/>
            <person name="Devos D.P."/>
            <person name="Kaster A.-K."/>
            <person name="Ovreas L."/>
            <person name="Rohde M."/>
            <person name="Galperin M.Y."/>
            <person name="Jogler C."/>
        </authorList>
    </citation>
    <scope>NUCLEOTIDE SEQUENCE [LARGE SCALE GENOMIC DNA]</scope>
    <source>
        <strain evidence="3 4">Pla111</strain>
    </source>
</reference>
<evidence type="ECO:0000256" key="2">
    <source>
        <dbReference type="SAM" id="Phobius"/>
    </source>
</evidence>
<keyword evidence="2" id="KW-0812">Transmembrane</keyword>
<feature type="compositionally biased region" description="Basic and acidic residues" evidence="1">
    <location>
        <begin position="1474"/>
        <end position="1487"/>
    </location>
</feature>
<comment type="caution">
    <text evidence="3">The sequence shown here is derived from an EMBL/GenBank/DDBJ whole genome shotgun (WGS) entry which is preliminary data.</text>
</comment>
<protein>
    <submittedName>
        <fullName evidence="3">Uncharacterized protein</fullName>
    </submittedName>
</protein>
<feature type="compositionally biased region" description="Low complexity" evidence="1">
    <location>
        <begin position="2049"/>
        <end position="2060"/>
    </location>
</feature>
<dbReference type="Proteomes" id="UP000318995">
    <property type="component" value="Unassembled WGS sequence"/>
</dbReference>
<evidence type="ECO:0000256" key="1">
    <source>
        <dbReference type="SAM" id="MobiDB-lite"/>
    </source>
</evidence>
<keyword evidence="4" id="KW-1185">Reference proteome</keyword>
<dbReference type="RefSeq" id="WP_146573624.1">
    <property type="nucleotide sequence ID" value="NZ_SJPH01000003.1"/>
</dbReference>
<feature type="compositionally biased region" description="Basic and acidic residues" evidence="1">
    <location>
        <begin position="2698"/>
        <end position="2712"/>
    </location>
</feature>
<name>A0A5C5W7X9_9BACT</name>
<sequence length="2957" mass="319652">MARKVTRRSVSWGPVSNDAALRRAVSPRRAPRPADRRGVIMLVVLSMLVLFMLVGTTFLITSGQYRTASRAIEKANRSTQQPADLLERALMQLLRDTNNRYSTARYHSLLRDLYGSDGFVGRIASPSQSDFLFGSINTNLRPRCAGVNLNTVSAVNATGTTQGQLVDLYVIDNTLATSPFADDNVVGLEIDDAGIPAAYTLSKTASYYNGCLLTLIEGPCAGQSVRVVDYDALTAPDGTTIVARLRVMAPSRNDGQSLAFGGPKAGGGAGIDWVLTDFLESATRGYAFMVNGRPLNGAGVGFNALAGPSRPVLTALEIDTVPNGDSVGVETALAPNYTQFRADRVGLLNPVAGIDPWAAGLSTANFLPLNTGTATPLYGGAMGPGDADESYDAADYQNLFLALQPPQPRPRGRVVRDFGTVNARGETDPEEVEAYYQSAGAAAPLRMDLDDLPIPSFHRPALVNFWFHRLMNSPWLANEIGDVNERARAIMRPYESSANANTAAAITAIKRKFILRPLREDHPSFDGSNPLSRYAQTALAGAINGNVVNTSIGNQITFPYWEAAGPWDVDNDADGVPDSVWIDMGLPVQKTEDGRFYKPLVALLVEDLDGRLNLNAHGSIDHFVQDDLDPSFGGFVNANLAQDYNNQRPLQTSNQLPPGSGWGPADITLRPVLSPELPLADALGVASYNAVNAPNGLIGNPQYDDYARLLMGRPNPRAANLPRAVASSVAGGMPWGRYGVAVTSGSGLELVWPGISANRDVFGASGLNSSTLDRLAAYDFYGWPQFAPPVASAVLSASSALSRVNLLRLGVGLPSAFGELPDLRGRYATGLSVASGRISEPLRDLSTESLLSKDTATPIGIIGPLATDSPYELNLSGDTRRLPPESIAQVNTSYATVAPVNDDAPFSPAELERLLRAYDADAAALPDRLWNVVDAFAPEKVVVQTAIATGDINADNFPAFSPGILQRVVAESQAALNRRLVTTESWDVPAPNENWTQRCLLGADGLPGQPNFDDDGDGLPDEGDELNVTGRTFPACDDYDVVMGALPPANARITDYLRYRVVLELRRKGVILPGTQPIEVDRLVNNVMFGPGVTPAPNGTNLGASPWRTITAGAGGPATFGGMLAPEVLAGKKMDLNRPFGDGRDNGDGLDTDTNGAVDDLQELEAGVDPLMNGIVDEPGEAGEPYIVGGGFLDLNGDGFFNATSDRLWEEDINLDGDVLDPGEFTQFNHVGGEDVNGSGTYIGTARIVDDARLARQLYARHLYCLMLLVSDENYLAPYDPNDLQVQKYLDPNTPGSVANQIFVALRDNPPAGYSGTPLQDARRIAMRKLTCRQIAQWAINTVDMRDPDAIQSEFEYDENPWDGWNVTDTLHQRVYPLDGDAATDENYTQFRPVTAAGFGPVQAEFTANRGRTNPNGTPITNDPASAYAYEQTRGVVWGAERPELLLTEGLAWHDRRLHDEDINDPDSGAPTSEEEKRQEGTDDRGKVSTVDPDPDDDLDQILKPVGPTFVEVYNPWDEGSQKPAELYRDPRYVPRRDRASNIVEGVLLDRLSNSAGLALTPEGNLNPSGTPQTSPVWRMICVETHPLVRNTTISKRDLTSVYPTGPREKEVELSDDPPLDAARNNDLYLGVTIENTPWIYSTDKVDPRAPQTPLISPSTLSFWNQRRRAVTVAPDSAFRQRAGVLEAEYVNPDPDFPSFSREAQPYRPRRDADYLAEVRISNPGLGLGESGSSASDVRIVERRRLIKPDEFIEKAFYFAGAPGTEYDNNLGALRDLATDPGVRIPHLFYELEYPSGVATRAVVDELLLDQGTAGAPDRKIDLDDMGLQAIEPTSTPSIDKLRVHASRFVVLDEFDGDLDGNTQETTPLAPILPGRYGVIGHPGAIYAKDSSTPGVKRDVTLENRYTTLLSRPKDLSDQIGFDANNLDRPAMRRIELIPSPDPADHQIVVRHNGGVTDETSAGRLYTGGRAYSRETEVINLDAPYSPSLGTGDVVANATAPALATAGLGTQVIQPAVAIPVEGFSISEPLDGYLVRQAELDPEFELTFDPNPSSRPSYRPNSDRPAEGSYRPGGVTGSKSPPFTPGYDEPFDVLPELIENQTTPNYRAMHLQRLANPLLAWNPPSLGPDGFPSKGHDPTRPVNPYLTTDTISLDLTSFNGVSDAETQDLDAEDLNVTPNPDDDGTVSGTQRSTIAEGPEARHQLKRAFPPVGDGRNDTRVTLQSQERGLHPLAAGDRNTPLPARNVWSQDRPTGAAEILLDRGMSLELFQNKEGVGRNLNNFKFGGDEAIGRYKEHAMDYPIRHSLGFGNRGFGKFYSYRNTIAGVNSDTIDIDGDAVSGDLVGVDQIDTSNNRGEDDVAPPAFHWPNRPFISEMELLQAPAWSSSRLLTYYSVATPTLPTQPNPYGNTFNAANSTAATEVEANAERWARQMNPYGHLLPFFHTAAEPAQAVQKAAVGSTATLPTPPQVVAFGAPHFYRLLDYVHVPSRFVGTDKLLNPATTAFGESFVNTALPTTPGVEPDARLGLLAPFNRVDNYREPGRVNFNTMVGRRDAGEANTTTPTGAAKASLHLEDLWSEVYDGVMHRRRDGSYLADANNDGVPETLGQLGHLGPAWRDLVLSRRGYVQSTYSAEGGQIAGARPSYASRLLNPLYPTFFANPLRGPDSGNQVPLAQLQQSGVDASWLRAHPLSSGADSAWGERGRDDTVNDKSGRTTNASDGIADLDGQLDDAGEAGSVMLPLDNTTLGAVPNAASGAPGNLPELLTQENSSPLAAGLSRLGDVVLARADTGLPDSLLSALATVRSENSNRGWYAKRLSPVPLFSGASREPSLDTERNASFRYSPLTRLANLATSRSGVFAVWITVGYFEVQPAYENPTLAARYGISATQATPLDPVLRDSFLRIYQDGYTLGQELDLDTGQNRRMKGFYLIDRTRPVAFKPGDDLNVENAVLLRRRVQ</sequence>
<gene>
    <name evidence="3" type="ORF">Pla111_19220</name>
</gene>
<feature type="transmembrane region" description="Helical" evidence="2">
    <location>
        <begin position="38"/>
        <end position="60"/>
    </location>
</feature>
<feature type="compositionally biased region" description="Polar residues" evidence="1">
    <location>
        <begin position="1410"/>
        <end position="1424"/>
    </location>
</feature>
<keyword evidence="2" id="KW-1133">Transmembrane helix</keyword>
<organism evidence="3 4">
    <name type="scientific">Botrimarina hoheduenensis</name>
    <dbReference type="NCBI Taxonomy" id="2528000"/>
    <lineage>
        <taxon>Bacteria</taxon>
        <taxon>Pseudomonadati</taxon>
        <taxon>Planctomycetota</taxon>
        <taxon>Planctomycetia</taxon>
        <taxon>Pirellulales</taxon>
        <taxon>Lacipirellulaceae</taxon>
        <taxon>Botrimarina</taxon>
    </lineage>
</organism>
<feature type="region of interest" description="Disordered" evidence="1">
    <location>
        <begin position="1600"/>
        <end position="1620"/>
    </location>
</feature>
<feature type="region of interest" description="Disordered" evidence="1">
    <location>
        <begin position="1459"/>
        <end position="1503"/>
    </location>
</feature>
<dbReference type="EMBL" id="SJPH01000003">
    <property type="protein sequence ID" value="TWT46820.1"/>
    <property type="molecule type" value="Genomic_DNA"/>
</dbReference>
<feature type="region of interest" description="Disordered" evidence="1">
    <location>
        <begin position="2045"/>
        <end position="2091"/>
    </location>
</feature>
<feature type="region of interest" description="Disordered" evidence="1">
    <location>
        <begin position="1406"/>
        <end position="1426"/>
    </location>
</feature>
<evidence type="ECO:0000313" key="4">
    <source>
        <dbReference type="Proteomes" id="UP000318995"/>
    </source>
</evidence>
<feature type="region of interest" description="Disordered" evidence="1">
    <location>
        <begin position="2166"/>
        <end position="2200"/>
    </location>
</feature>
<feature type="region of interest" description="Disordered" evidence="1">
    <location>
        <begin position="2691"/>
        <end position="2729"/>
    </location>
</feature>
<dbReference type="OrthoDB" id="219623at2"/>